<dbReference type="SMART" id="SM00408">
    <property type="entry name" value="IGc2"/>
    <property type="match status" value="1"/>
</dbReference>
<dbReference type="EMBL" id="KE162956">
    <property type="protein sequence ID" value="EPQ10201.1"/>
    <property type="molecule type" value="Genomic_DNA"/>
</dbReference>
<dbReference type="Pfam" id="PF07686">
    <property type="entry name" value="V-set"/>
    <property type="match status" value="1"/>
</dbReference>
<sequence>VSTNAAIGQDVILRILNVPPGVRGFMWYRGEEPIFENNIARLGTSPGHRPGPKYSDREQINFDGSLLIKSVTLKDTGIYTVLVYLKSSKKEEIGFGQLNVYEPVTRPTVLASKTTVVERTDSVILICYTNADSIQWFFNGINLRLTKRKKLSWNDRSLTIEPIWREDAGNYHCAVSNPISSAHSEPVGLNVKCY</sequence>
<dbReference type="GO" id="GO:1990782">
    <property type="term" value="F:protein tyrosine kinase binding"/>
    <property type="evidence" value="ECO:0007669"/>
    <property type="project" value="TreeGrafter"/>
</dbReference>
<dbReference type="Proteomes" id="UP000052978">
    <property type="component" value="Unassembled WGS sequence"/>
</dbReference>
<reference evidence="6 7" key="1">
    <citation type="journal article" date="2013" name="Nat. Commun.">
        <title>Genome analysis reveals insights into physiology and longevity of the Brandt's bat Myotis brandtii.</title>
        <authorList>
            <person name="Seim I."/>
            <person name="Fang X."/>
            <person name="Xiong Z."/>
            <person name="Lobanov A.V."/>
            <person name="Huang Z."/>
            <person name="Ma S."/>
            <person name="Feng Y."/>
            <person name="Turanov A.A."/>
            <person name="Zhu Y."/>
            <person name="Lenz T.L."/>
            <person name="Gerashchenko M.V."/>
            <person name="Fan D."/>
            <person name="Hee Yim S."/>
            <person name="Yao X."/>
            <person name="Jordan D."/>
            <person name="Xiong Y."/>
            <person name="Ma Y."/>
            <person name="Lyapunov A.N."/>
            <person name="Chen G."/>
            <person name="Kulakova O.I."/>
            <person name="Sun Y."/>
            <person name="Lee S.G."/>
            <person name="Bronson R.T."/>
            <person name="Moskalev A.A."/>
            <person name="Sunyaev S.R."/>
            <person name="Zhang G."/>
            <person name="Krogh A."/>
            <person name="Wang J."/>
            <person name="Gladyshev V.N."/>
        </authorList>
    </citation>
    <scope>NUCLEOTIDE SEQUENCE [LARGE SCALE GENOMIC DNA]</scope>
</reference>
<dbReference type="PANTHER" id="PTHR44427:SF1">
    <property type="entry name" value="CARCINOEMBRYONIC ANTIGEN-RELATED CELL ADHESION MOLECULE 1"/>
    <property type="match status" value="1"/>
</dbReference>
<dbReference type="InterPro" id="IPR013106">
    <property type="entry name" value="Ig_V-set"/>
</dbReference>
<dbReference type="GO" id="GO:0009986">
    <property type="term" value="C:cell surface"/>
    <property type="evidence" value="ECO:0007669"/>
    <property type="project" value="TreeGrafter"/>
</dbReference>
<dbReference type="InterPro" id="IPR007110">
    <property type="entry name" value="Ig-like_dom"/>
</dbReference>
<evidence type="ECO:0000256" key="1">
    <source>
        <dbReference type="ARBA" id="ARBA00022729"/>
    </source>
</evidence>
<dbReference type="InterPro" id="IPR036179">
    <property type="entry name" value="Ig-like_dom_sf"/>
</dbReference>
<dbReference type="PROSITE" id="PS50835">
    <property type="entry name" value="IG_LIKE"/>
    <property type="match status" value="1"/>
</dbReference>
<organism evidence="6 7">
    <name type="scientific">Myotis brandtii</name>
    <name type="common">Brandt's bat</name>
    <dbReference type="NCBI Taxonomy" id="109478"/>
    <lineage>
        <taxon>Eukaryota</taxon>
        <taxon>Metazoa</taxon>
        <taxon>Chordata</taxon>
        <taxon>Craniata</taxon>
        <taxon>Vertebrata</taxon>
        <taxon>Euteleostomi</taxon>
        <taxon>Mammalia</taxon>
        <taxon>Eutheria</taxon>
        <taxon>Laurasiatheria</taxon>
        <taxon>Chiroptera</taxon>
        <taxon>Yangochiroptera</taxon>
        <taxon>Vespertilionidae</taxon>
        <taxon>Myotis</taxon>
    </lineage>
</organism>
<dbReference type="Pfam" id="PF13927">
    <property type="entry name" value="Ig_3"/>
    <property type="match status" value="1"/>
</dbReference>
<evidence type="ECO:0000256" key="2">
    <source>
        <dbReference type="ARBA" id="ARBA00023180"/>
    </source>
</evidence>
<dbReference type="InterPro" id="IPR013783">
    <property type="entry name" value="Ig-like_fold"/>
</dbReference>
<dbReference type="GO" id="GO:0002682">
    <property type="term" value="P:regulation of immune system process"/>
    <property type="evidence" value="ECO:0007669"/>
    <property type="project" value="TreeGrafter"/>
</dbReference>
<protein>
    <submittedName>
        <fullName evidence="6">Carcinoembryonic antigen-related cell adhesion molecule 21</fullName>
    </submittedName>
</protein>
<proteinExistence type="inferred from homology"/>
<dbReference type="InterPro" id="IPR003598">
    <property type="entry name" value="Ig_sub2"/>
</dbReference>
<name>S7MZX9_MYOBR</name>
<gene>
    <name evidence="6" type="ORF">D623_10001596</name>
</gene>
<dbReference type="FunFam" id="2.60.40.10:FF:000244">
    <property type="entry name" value="carcinoembryonic antigen-related cell adhesion molecule 16"/>
    <property type="match status" value="1"/>
</dbReference>
<dbReference type="Gene3D" id="2.60.40.10">
    <property type="entry name" value="Immunoglobulins"/>
    <property type="match status" value="2"/>
</dbReference>
<dbReference type="GO" id="GO:0005886">
    <property type="term" value="C:plasma membrane"/>
    <property type="evidence" value="ECO:0007669"/>
    <property type="project" value="TreeGrafter"/>
</dbReference>
<keyword evidence="3" id="KW-0393">Immunoglobulin domain</keyword>
<feature type="domain" description="Ig-like" evidence="5">
    <location>
        <begin position="107"/>
        <end position="190"/>
    </location>
</feature>
<evidence type="ECO:0000259" key="5">
    <source>
        <dbReference type="PROSITE" id="PS50835"/>
    </source>
</evidence>
<dbReference type="AlphaFoldDB" id="S7MZX9"/>
<evidence type="ECO:0000256" key="3">
    <source>
        <dbReference type="ARBA" id="ARBA00023319"/>
    </source>
</evidence>
<keyword evidence="2" id="KW-0325">Glycoprotein</keyword>
<comment type="similarity">
    <text evidence="4">Belongs to the immunoglobulin superfamily. CEA family.</text>
</comment>
<dbReference type="SMART" id="SM00409">
    <property type="entry name" value="IG"/>
    <property type="match status" value="2"/>
</dbReference>
<evidence type="ECO:0000313" key="7">
    <source>
        <dbReference type="Proteomes" id="UP000052978"/>
    </source>
</evidence>
<feature type="non-terminal residue" evidence="6">
    <location>
        <position position="1"/>
    </location>
</feature>
<evidence type="ECO:0000313" key="6">
    <source>
        <dbReference type="EMBL" id="EPQ10201.1"/>
    </source>
</evidence>
<evidence type="ECO:0000256" key="4">
    <source>
        <dbReference type="ARBA" id="ARBA00038222"/>
    </source>
</evidence>
<dbReference type="InterPro" id="IPR050831">
    <property type="entry name" value="CEA_cell_adhesion"/>
</dbReference>
<dbReference type="PANTHER" id="PTHR44427">
    <property type="entry name" value="CARCINOEMBRYONIC ANTIGEN-RELATED CELL ADHESION MOLECULE 19"/>
    <property type="match status" value="1"/>
</dbReference>
<keyword evidence="1" id="KW-0732">Signal</keyword>
<accession>S7MZX9</accession>
<dbReference type="GO" id="GO:0007165">
    <property type="term" value="P:signal transduction"/>
    <property type="evidence" value="ECO:0007669"/>
    <property type="project" value="TreeGrafter"/>
</dbReference>
<dbReference type="SUPFAM" id="SSF48726">
    <property type="entry name" value="Immunoglobulin"/>
    <property type="match status" value="2"/>
</dbReference>
<dbReference type="InterPro" id="IPR003599">
    <property type="entry name" value="Ig_sub"/>
</dbReference>
<keyword evidence="7" id="KW-1185">Reference proteome</keyword>